<evidence type="ECO:0000256" key="1">
    <source>
        <dbReference type="SAM" id="Coils"/>
    </source>
</evidence>
<name>S9TWL5_9TRYP</name>
<dbReference type="GO" id="GO:0003729">
    <property type="term" value="F:mRNA binding"/>
    <property type="evidence" value="ECO:0007669"/>
    <property type="project" value="TreeGrafter"/>
</dbReference>
<dbReference type="GO" id="GO:0043614">
    <property type="term" value="C:multi-eIF complex"/>
    <property type="evidence" value="ECO:0007669"/>
    <property type="project" value="TreeGrafter"/>
</dbReference>
<dbReference type="PANTHER" id="PTHR14005">
    <property type="entry name" value="EUKARYOTIC TRANSLATION INITIATION FACTOR 3, THETA SUBUNIT"/>
    <property type="match status" value="1"/>
</dbReference>
<dbReference type="AlphaFoldDB" id="S9TWL5"/>
<protein>
    <submittedName>
        <fullName evidence="3">Uncharacterized protein</fullName>
    </submittedName>
</protein>
<dbReference type="GO" id="GO:0002188">
    <property type="term" value="P:translation reinitiation"/>
    <property type="evidence" value="ECO:0007669"/>
    <property type="project" value="TreeGrafter"/>
</dbReference>
<dbReference type="GO" id="GO:0071541">
    <property type="term" value="C:eukaryotic translation initiation factor 3 complex, eIF3m"/>
    <property type="evidence" value="ECO:0007669"/>
    <property type="project" value="TreeGrafter"/>
</dbReference>
<proteinExistence type="predicted"/>
<feature type="coiled-coil region" evidence="1">
    <location>
        <begin position="554"/>
        <end position="604"/>
    </location>
</feature>
<dbReference type="EMBL" id="ATMH01008077">
    <property type="protein sequence ID" value="EPY22882.1"/>
    <property type="molecule type" value="Genomic_DNA"/>
</dbReference>
<dbReference type="GO" id="GO:0003743">
    <property type="term" value="F:translation initiation factor activity"/>
    <property type="evidence" value="ECO:0007669"/>
    <property type="project" value="TreeGrafter"/>
</dbReference>
<accession>S9TWL5</accession>
<dbReference type="InterPro" id="IPR027512">
    <property type="entry name" value="EIF3A"/>
</dbReference>
<dbReference type="GO" id="GO:0071540">
    <property type="term" value="C:eukaryotic translation initiation factor 3 complex, eIF3e"/>
    <property type="evidence" value="ECO:0007669"/>
    <property type="project" value="TreeGrafter"/>
</dbReference>
<dbReference type="PANTHER" id="PTHR14005:SF0">
    <property type="entry name" value="EUKARYOTIC TRANSLATION INITIATION FACTOR 3 SUBUNIT A"/>
    <property type="match status" value="1"/>
</dbReference>
<sequence>MAENSQGKTGAFIKAQTLYSEKRYEDAAQVLNKENRTYDPESLKLMLRICHLHDIVGADGFASYAISRSITSLRNKPNLEEGIREIANIAIASFTELCTNVRDQVEKMVQSPADEDKILAALCGVPLKSRAHDLCVVHVERTAISLAKALFTGRVNLGTSRKLLPIFNQSVKDFVNVCQEFNVNVLDKVVNVVTFTLNSIFLNPDELRVNDETRKALESDRKEFFNSDSAGPETLDMLCGIMVQLQKAGHLKEAWTTMKRIKDMSTQLLEHRSDKSSYVKAYRVMADLLWTCGKHSCHAHCMFVAATLDSSDSRALVATSSILSVLCCTDKLEDSNPFDSSRDTDIEGLFDEHVTTKEYLLAHLGLHQKDLVSVAPEAWKLLQDFTNPSFTNYAQLFTSMESIVGKSKKLERYEPLLRRNLLRRQLVFLSEQSSSVEVDKIPMGALRLSDDNYLNELVPILSDESIPIELDCKTRSIFFRNATKAKMVKTFVQLSHQVDVRPAAKRTAGPAFCRPSSETGLEGSPVTSKDILAASSRSRLLHSLEMKCRDTINKRRTDRENAEKEEKVKKVNERMEIEKVKREKANLALEKKQKSKRLEEERQKRAVQVMSRLRVKYPGIKLDDKLAMRSASAFENELTALVADFERQRLSSEKRDMIRTNLVEQAIRRMEIPKRAEYDKANAERRSAEVTAARENFLAQHKEEFEKRQHEKEVLRKFLGDAMDFENKMRDSTKASKREVQESLLEQEKRRLAGER</sequence>
<keyword evidence="1" id="KW-0175">Coiled coil</keyword>
<evidence type="ECO:0000313" key="4">
    <source>
        <dbReference type="EMBL" id="EPY25727.1"/>
    </source>
</evidence>
<evidence type="ECO:0000256" key="2">
    <source>
        <dbReference type="SAM" id="MobiDB-lite"/>
    </source>
</evidence>
<comment type="caution">
    <text evidence="3">The sequence shown here is derived from an EMBL/GenBank/DDBJ whole genome shotgun (WGS) entry which is preliminary data.</text>
</comment>
<feature type="region of interest" description="Disordered" evidence="2">
    <location>
        <begin position="727"/>
        <end position="756"/>
    </location>
</feature>
<evidence type="ECO:0000313" key="5">
    <source>
        <dbReference type="Proteomes" id="UP000015354"/>
    </source>
</evidence>
<reference evidence="3" key="2">
    <citation type="submission" date="2013-03" db="EMBL/GenBank/DDBJ databases">
        <authorList>
            <person name="Motta M.C.M."/>
            <person name="Martins A.C.A."/>
            <person name="Preta C.M.C.C."/>
            <person name="Silva R."/>
            <person name="de Souza S.S."/>
            <person name="Klein C.C."/>
            <person name="de Almeida L.G.P."/>
            <person name="Cunha O.L."/>
            <person name="Colabardini A.C."/>
            <person name="Lima B.A."/>
            <person name="Machado C.R."/>
            <person name="Soares C.M.A."/>
            <person name="de Menezes C.B.A."/>
            <person name="Bartolomeu D.C."/>
            <person name="Grisard E.C."/>
            <person name="Fantinatti-Garboggini F."/>
            <person name="Rodrigues-Luiz G.F."/>
            <person name="Wagner G."/>
            <person name="Goldman G.H."/>
            <person name="Fietto J.L.R."/>
            <person name="Ciapina L.P."/>
            <person name="Brocchi M."/>
            <person name="Elias M.C."/>
            <person name="Goldman M.H.S."/>
            <person name="Sagot M.-F."/>
            <person name="Pereira M."/>
            <person name="Stoco P.H."/>
            <person name="Teixeira S.M.R."/>
            <person name="de Mendonca-Neto R.P."/>
            <person name="Maciel T.E.F."/>
            <person name="Mendes T.A.O."/>
            <person name="Urmenyi T.P."/>
            <person name="Teixeira M.M.G."/>
            <person name="de Camargo E.F.P."/>
            <person name="de Sousa W."/>
            <person name="Schenkman S."/>
            <person name="de Vasconcelos A.T.R."/>
        </authorList>
    </citation>
    <scope>NUCLEOTIDE SEQUENCE</scope>
</reference>
<dbReference type="EMBL" id="ATMH01006516">
    <property type="protein sequence ID" value="EPY25727.1"/>
    <property type="molecule type" value="Genomic_DNA"/>
</dbReference>
<reference evidence="3 5" key="1">
    <citation type="journal article" date="2013" name="PLoS ONE">
        <title>Predicting the Proteins of Angomonas deanei, Strigomonas culicis and Their Respective Endosymbionts Reveals New Aspects of the Trypanosomatidae Family.</title>
        <authorList>
            <person name="Motta M.C."/>
            <person name="Martins A.C."/>
            <person name="de Souza S.S."/>
            <person name="Catta-Preta C.M."/>
            <person name="Silva R."/>
            <person name="Klein C.C."/>
            <person name="de Almeida L.G."/>
            <person name="de Lima Cunha O."/>
            <person name="Ciapina L.P."/>
            <person name="Brocchi M."/>
            <person name="Colabardini A.C."/>
            <person name="de Araujo Lima B."/>
            <person name="Machado C.R."/>
            <person name="de Almeida Soares C.M."/>
            <person name="Probst C.M."/>
            <person name="de Menezes C.B."/>
            <person name="Thompson C.E."/>
            <person name="Bartholomeu D.C."/>
            <person name="Gradia D.F."/>
            <person name="Pavoni D.P."/>
            <person name="Grisard E.C."/>
            <person name="Fantinatti-Garboggini F."/>
            <person name="Marchini F.K."/>
            <person name="Rodrigues-Luiz G.F."/>
            <person name="Wagner G."/>
            <person name="Goldman G.H."/>
            <person name="Fietto J.L."/>
            <person name="Elias M.C."/>
            <person name="Goldman M.H."/>
            <person name="Sagot M.F."/>
            <person name="Pereira M."/>
            <person name="Stoco P.H."/>
            <person name="de Mendonca-Neto R.P."/>
            <person name="Teixeira S.M."/>
            <person name="Maciel T.E."/>
            <person name="de Oliveira Mendes T.A."/>
            <person name="Urmenyi T.P."/>
            <person name="de Souza W."/>
            <person name="Schenkman S."/>
            <person name="de Vasconcelos A.T."/>
        </authorList>
    </citation>
    <scope>NUCLEOTIDE SEQUENCE [LARGE SCALE GENOMIC DNA]</scope>
</reference>
<dbReference type="GO" id="GO:0001732">
    <property type="term" value="P:formation of cytoplasmic translation initiation complex"/>
    <property type="evidence" value="ECO:0007669"/>
    <property type="project" value="TreeGrafter"/>
</dbReference>
<evidence type="ECO:0000313" key="3">
    <source>
        <dbReference type="EMBL" id="EPY22882.1"/>
    </source>
</evidence>
<dbReference type="OrthoDB" id="18884at2759"/>
<organism evidence="3 5">
    <name type="scientific">Strigomonas culicis</name>
    <dbReference type="NCBI Taxonomy" id="28005"/>
    <lineage>
        <taxon>Eukaryota</taxon>
        <taxon>Discoba</taxon>
        <taxon>Euglenozoa</taxon>
        <taxon>Kinetoplastea</taxon>
        <taxon>Metakinetoplastina</taxon>
        <taxon>Trypanosomatida</taxon>
        <taxon>Trypanosomatidae</taxon>
        <taxon>Strigomonadinae</taxon>
        <taxon>Strigomonas</taxon>
    </lineage>
</organism>
<keyword evidence="5" id="KW-1185">Reference proteome</keyword>
<gene>
    <name evidence="4" type="ORF">STCU_06516</name>
    <name evidence="3" type="ORF">STCU_08077</name>
</gene>
<dbReference type="Proteomes" id="UP000015354">
    <property type="component" value="Unassembled WGS sequence"/>
</dbReference>